<protein>
    <submittedName>
        <fullName evidence="1">Uncharacterized protein</fullName>
    </submittedName>
</protein>
<accession>A0A8H3ZRY0</accession>
<evidence type="ECO:0000313" key="1">
    <source>
        <dbReference type="EMBL" id="KAF0330294.1"/>
    </source>
</evidence>
<evidence type="ECO:0000313" key="2">
    <source>
        <dbReference type="Proteomes" id="UP000434172"/>
    </source>
</evidence>
<gene>
    <name evidence="1" type="ORF">GQ607_002624</name>
</gene>
<dbReference type="Proteomes" id="UP000434172">
    <property type="component" value="Unassembled WGS sequence"/>
</dbReference>
<proteinExistence type="predicted"/>
<sequence length="59" mass="6597">MQTWRPANPPPLPIDAVLLMRSYCCCRCAVYAIGLVCNPTLTKARLTNRLGKTKTYAIK</sequence>
<organism evidence="1 2">
    <name type="scientific">Colletotrichum asianum</name>
    <dbReference type="NCBI Taxonomy" id="702518"/>
    <lineage>
        <taxon>Eukaryota</taxon>
        <taxon>Fungi</taxon>
        <taxon>Dikarya</taxon>
        <taxon>Ascomycota</taxon>
        <taxon>Pezizomycotina</taxon>
        <taxon>Sordariomycetes</taxon>
        <taxon>Hypocreomycetidae</taxon>
        <taxon>Glomerellales</taxon>
        <taxon>Glomerellaceae</taxon>
        <taxon>Colletotrichum</taxon>
        <taxon>Colletotrichum gloeosporioides species complex</taxon>
    </lineage>
</organism>
<name>A0A8H3ZRY0_9PEZI</name>
<keyword evidence="2" id="KW-1185">Reference proteome</keyword>
<dbReference type="AlphaFoldDB" id="A0A8H3ZRY0"/>
<dbReference type="EMBL" id="WOWK01000008">
    <property type="protein sequence ID" value="KAF0330294.1"/>
    <property type="molecule type" value="Genomic_DNA"/>
</dbReference>
<reference evidence="1 2" key="1">
    <citation type="submission" date="2019-12" db="EMBL/GenBank/DDBJ databases">
        <title>A genome sequence resource for the geographically widespread anthracnose pathogen Colletotrichum asianum.</title>
        <authorList>
            <person name="Meng Y."/>
        </authorList>
    </citation>
    <scope>NUCLEOTIDE SEQUENCE [LARGE SCALE GENOMIC DNA]</scope>
    <source>
        <strain evidence="1 2">ICMP 18580</strain>
    </source>
</reference>
<comment type="caution">
    <text evidence="1">The sequence shown here is derived from an EMBL/GenBank/DDBJ whole genome shotgun (WGS) entry which is preliminary data.</text>
</comment>